<name>A0ACC1T2L2_9APHY</name>
<evidence type="ECO:0000313" key="1">
    <source>
        <dbReference type="EMBL" id="KAJ3551877.1"/>
    </source>
</evidence>
<dbReference type="EMBL" id="JANHOG010000739">
    <property type="protein sequence ID" value="KAJ3551877.1"/>
    <property type="molecule type" value="Genomic_DNA"/>
</dbReference>
<gene>
    <name evidence="1" type="ORF">NM688_g4457</name>
</gene>
<proteinExistence type="predicted"/>
<comment type="caution">
    <text evidence="1">The sequence shown here is derived from an EMBL/GenBank/DDBJ whole genome shotgun (WGS) entry which is preliminary data.</text>
</comment>
<accession>A0ACC1T2L2</accession>
<sequence length="464" mass="50775">MRELRGAVQFAVSLGKWQLIFSDHETCTELQVELRRSHRGGTGSKQRTTSFLGGSQRTLIRRRISCELLKSSHGYDNGYFVPMETVQQTTRLNAVPKNEWPSLFDEELVVQLTVHREFPSGGLEIIYLPAGLQLEVAHDTLLHASAATVCGENGRACTSASRLKMDRQRIVLRCLGEILQYLGNIDIQQHRDPFCTVYEAIRDISGSREDGTSNIVAEHILKWSYSAFPALTVIYRCLWEWTLPRTVRTQGSAAYVSLGGTLRLFGHAFLGADWVALAAPVVVGNQLQMPAVCASQYSWVADVGATSMHGSSALNGSSPLLAMSHAREACGRTLSHGVIELFGDMIGESSSSGAGSAAAGDASACSPPHLQGEAYAGPFGDLRCRLPAHGLPCVTGDVADDMRSRLISHLHDGDFGPSYRTPNPLAFVDDSFNWWVTSQYLCSPALQSPTTEKMRNEFFTSQEF</sequence>
<reference evidence="1" key="1">
    <citation type="submission" date="2022-07" db="EMBL/GenBank/DDBJ databases">
        <title>Genome Sequence of Phlebia brevispora.</title>
        <authorList>
            <person name="Buettner E."/>
        </authorList>
    </citation>
    <scope>NUCLEOTIDE SEQUENCE</scope>
    <source>
        <strain evidence="1">MPL23</strain>
    </source>
</reference>
<evidence type="ECO:0000313" key="2">
    <source>
        <dbReference type="Proteomes" id="UP001148662"/>
    </source>
</evidence>
<dbReference type="Proteomes" id="UP001148662">
    <property type="component" value="Unassembled WGS sequence"/>
</dbReference>
<protein>
    <submittedName>
        <fullName evidence="1">Uncharacterized protein</fullName>
    </submittedName>
</protein>
<keyword evidence="2" id="KW-1185">Reference proteome</keyword>
<organism evidence="1 2">
    <name type="scientific">Phlebia brevispora</name>
    <dbReference type="NCBI Taxonomy" id="194682"/>
    <lineage>
        <taxon>Eukaryota</taxon>
        <taxon>Fungi</taxon>
        <taxon>Dikarya</taxon>
        <taxon>Basidiomycota</taxon>
        <taxon>Agaricomycotina</taxon>
        <taxon>Agaricomycetes</taxon>
        <taxon>Polyporales</taxon>
        <taxon>Meruliaceae</taxon>
        <taxon>Phlebia</taxon>
    </lineage>
</organism>